<gene>
    <name evidence="2" type="ORF">ccrud_01405</name>
</gene>
<evidence type="ECO:0000313" key="2">
    <source>
        <dbReference type="EMBL" id="ANE03002.1"/>
    </source>
</evidence>
<feature type="transmembrane region" description="Helical" evidence="1">
    <location>
        <begin position="306"/>
        <end position="324"/>
    </location>
</feature>
<dbReference type="KEGG" id="ccjz:ccrud_01405"/>
<feature type="transmembrane region" description="Helical" evidence="1">
    <location>
        <begin position="389"/>
        <end position="409"/>
    </location>
</feature>
<dbReference type="STRING" id="1652495.ccrud_01405"/>
<name>A0A172QQQ0_9CORY</name>
<dbReference type="RefSeq" id="WP_066563841.1">
    <property type="nucleotide sequence ID" value="NZ_CP015622.1"/>
</dbReference>
<evidence type="ECO:0000313" key="3">
    <source>
        <dbReference type="Proteomes" id="UP000076929"/>
    </source>
</evidence>
<organism evidence="2 3">
    <name type="scientific">Corynebacterium crudilactis</name>
    <dbReference type="NCBI Taxonomy" id="1652495"/>
    <lineage>
        <taxon>Bacteria</taxon>
        <taxon>Bacillati</taxon>
        <taxon>Actinomycetota</taxon>
        <taxon>Actinomycetes</taxon>
        <taxon>Mycobacteriales</taxon>
        <taxon>Corynebacteriaceae</taxon>
        <taxon>Corynebacterium</taxon>
    </lineage>
</organism>
<keyword evidence="1" id="KW-1133">Transmembrane helix</keyword>
<dbReference type="AlphaFoldDB" id="A0A172QQQ0"/>
<evidence type="ECO:0000256" key="1">
    <source>
        <dbReference type="SAM" id="Phobius"/>
    </source>
</evidence>
<protein>
    <recommendedName>
        <fullName evidence="4">Phage infection protein</fullName>
    </recommendedName>
</protein>
<evidence type="ECO:0008006" key="4">
    <source>
        <dbReference type="Google" id="ProtNLM"/>
    </source>
</evidence>
<keyword evidence="1" id="KW-0812">Transmembrane</keyword>
<accession>A0A172QQQ0</accession>
<dbReference type="NCBIfam" id="TIGR03057">
    <property type="entry name" value="xxxLxxG_by_4"/>
    <property type="match status" value="3"/>
</dbReference>
<feature type="transmembrane region" description="Helical" evidence="1">
    <location>
        <begin position="357"/>
        <end position="377"/>
    </location>
</feature>
<proteinExistence type="predicted"/>
<feature type="transmembrane region" description="Helical" evidence="1">
    <location>
        <begin position="448"/>
        <end position="467"/>
    </location>
</feature>
<dbReference type="Proteomes" id="UP000076929">
    <property type="component" value="Chromosome"/>
</dbReference>
<sequence>MSATASLSRKILAVLLLLVPLVAGTIYAAAMNLDVSRAWSSAEEVTGAPAASIATNNEELIDARRAAGEAGAQAGFLTSGTGELTTGTQQLVDGAQPLEDGVTAAADGAQQLHDGLVQLQAGTGQMGTGATEIADGVQSAVEQLGGLVIVQQQLLGALNEADKHLAASKIPEAEELRKQITEVRRHLDNFGISVEMTDQLDLLRSGTRDLANQLAVPGYGFHDGIYSATKGAAELSAGLKELETGVGTAVEGFTALDEGANRLGAMASLNEEKTSAVQRALPVPQVPAGSVEAAAEEERTSALAPMYAFLISALVMLAGAALGWAGFKNNWLLAFVVLGVTAIGGIILFTVSLGMSIAALSGALGILLLATVVAGILSRVLLQMMGVTGAIIVTVLGWIAQAAVIGHVWSVTAVSDIALVWRVIAGMMPLHYPTFAVTSIGNGGTMSAVWMAVAVLVAMGVIGAIALRKPKAVAVPVAVEEEEEDQTM</sequence>
<feature type="transmembrane region" description="Helical" evidence="1">
    <location>
        <begin position="331"/>
        <end position="351"/>
    </location>
</feature>
<keyword evidence="3" id="KW-1185">Reference proteome</keyword>
<dbReference type="EMBL" id="CP015622">
    <property type="protein sequence ID" value="ANE03002.1"/>
    <property type="molecule type" value="Genomic_DNA"/>
</dbReference>
<dbReference type="OrthoDB" id="4426125at2"/>
<reference evidence="2 3" key="1">
    <citation type="submission" date="2016-05" db="EMBL/GenBank/DDBJ databases">
        <title>Complete genome sequence of Corynebacterium crudilactis, a new Corynebacterium species isolated from raw cow's milk.</title>
        <authorList>
            <person name="Christian R."/>
            <person name="Zimmermann J."/>
            <person name="Lipski A."/>
            <person name="Kalinowski J."/>
        </authorList>
    </citation>
    <scope>NUCLEOTIDE SEQUENCE [LARGE SCALE GENOMIC DNA]</scope>
    <source>
        <strain evidence="2 3">JZ16</strain>
    </source>
</reference>
<keyword evidence="1" id="KW-0472">Membrane</keyword>
<dbReference type="InterPro" id="IPR023908">
    <property type="entry name" value="xxxLxxG_rpt"/>
</dbReference>